<evidence type="ECO:0000256" key="5">
    <source>
        <dbReference type="ARBA" id="ARBA00023163"/>
    </source>
</evidence>
<gene>
    <name evidence="9" type="ORF">T459_27463</name>
</gene>
<dbReference type="Gramene" id="PHT67976">
    <property type="protein sequence ID" value="PHT67976"/>
    <property type="gene ID" value="T459_27463"/>
</dbReference>
<dbReference type="Proteomes" id="UP000222542">
    <property type="component" value="Unassembled WGS sequence"/>
</dbReference>
<keyword evidence="4 7" id="KW-0238">DNA-binding</keyword>
<proteinExistence type="inferred from homology"/>
<evidence type="ECO:0000256" key="8">
    <source>
        <dbReference type="SAM" id="MobiDB-lite"/>
    </source>
</evidence>
<dbReference type="GO" id="GO:0005634">
    <property type="term" value="C:nucleus"/>
    <property type="evidence" value="ECO:0007669"/>
    <property type="project" value="UniProtKB-SubCell"/>
</dbReference>
<dbReference type="GO" id="GO:0003677">
    <property type="term" value="F:DNA binding"/>
    <property type="evidence" value="ECO:0007669"/>
    <property type="project" value="UniProtKB-KW"/>
</dbReference>
<keyword evidence="10" id="KW-1185">Reference proteome</keyword>
<sequence>MHRTIVEAAHGSTKDPTTGYLKDTDTSEAKVPKKVRRPKESRHNKQAKIPRVGKNGAESLSMQVIATTSDDWANLLEMDSDKEADTQLTSWKDNLRLNQINFDESIMLVLVCSYTGTPQP</sequence>
<keyword evidence="6 7" id="KW-0539">Nucleus</keyword>
<dbReference type="EMBL" id="AYRZ02000011">
    <property type="protein sequence ID" value="PHT67976.1"/>
    <property type="molecule type" value="Genomic_DNA"/>
</dbReference>
<keyword evidence="3 7" id="KW-0805">Transcription regulation</keyword>
<comment type="subcellular location">
    <subcellularLocation>
        <location evidence="1 7">Nucleus</location>
    </subcellularLocation>
</comment>
<evidence type="ECO:0000313" key="10">
    <source>
        <dbReference type="Proteomes" id="UP000222542"/>
    </source>
</evidence>
<organism evidence="9 10">
    <name type="scientific">Capsicum annuum</name>
    <name type="common">Capsicum pepper</name>
    <dbReference type="NCBI Taxonomy" id="4072"/>
    <lineage>
        <taxon>Eukaryota</taxon>
        <taxon>Viridiplantae</taxon>
        <taxon>Streptophyta</taxon>
        <taxon>Embryophyta</taxon>
        <taxon>Tracheophyta</taxon>
        <taxon>Spermatophyta</taxon>
        <taxon>Magnoliopsida</taxon>
        <taxon>eudicotyledons</taxon>
        <taxon>Gunneridae</taxon>
        <taxon>Pentapetalae</taxon>
        <taxon>asterids</taxon>
        <taxon>lamiids</taxon>
        <taxon>Solanales</taxon>
        <taxon>Solanaceae</taxon>
        <taxon>Solanoideae</taxon>
        <taxon>Capsiceae</taxon>
        <taxon>Capsicum</taxon>
    </lineage>
</organism>
<evidence type="ECO:0000256" key="6">
    <source>
        <dbReference type="ARBA" id="ARBA00023242"/>
    </source>
</evidence>
<dbReference type="Pfam" id="PF06217">
    <property type="entry name" value="GAGA_bind"/>
    <property type="match status" value="1"/>
</dbReference>
<keyword evidence="5 7" id="KW-0804">Transcription</keyword>
<evidence type="ECO:0000256" key="4">
    <source>
        <dbReference type="ARBA" id="ARBA00023125"/>
    </source>
</evidence>
<dbReference type="GO" id="GO:0003700">
    <property type="term" value="F:DNA-binding transcription factor activity"/>
    <property type="evidence" value="ECO:0007669"/>
    <property type="project" value="UniProtKB-UniRule"/>
</dbReference>
<dbReference type="InterPro" id="IPR010409">
    <property type="entry name" value="GAGA-bd_tscrpt_act"/>
</dbReference>
<dbReference type="AlphaFoldDB" id="A0A2G2YE13"/>
<feature type="region of interest" description="Disordered" evidence="8">
    <location>
        <begin position="1"/>
        <end position="56"/>
    </location>
</feature>
<comment type="caution">
    <text evidence="9">The sequence shown here is derived from an EMBL/GenBank/DDBJ whole genome shotgun (WGS) entry which is preliminary data.</text>
</comment>
<evidence type="ECO:0000256" key="7">
    <source>
        <dbReference type="RuleBase" id="RU367160"/>
    </source>
</evidence>
<reference evidence="9 10" key="2">
    <citation type="journal article" date="2017" name="Genome Biol.">
        <title>New reference genome sequences of hot pepper reveal the massive evolution of plant disease-resistance genes by retroduplication.</title>
        <authorList>
            <person name="Kim S."/>
            <person name="Park J."/>
            <person name="Yeom S.I."/>
            <person name="Kim Y.M."/>
            <person name="Seo E."/>
            <person name="Kim K.T."/>
            <person name="Kim M.S."/>
            <person name="Lee J.M."/>
            <person name="Cheong K."/>
            <person name="Shin H.S."/>
            <person name="Kim S.B."/>
            <person name="Han K."/>
            <person name="Lee J."/>
            <person name="Park M."/>
            <person name="Lee H.A."/>
            <person name="Lee H.Y."/>
            <person name="Lee Y."/>
            <person name="Oh S."/>
            <person name="Lee J.H."/>
            <person name="Choi E."/>
            <person name="Choi E."/>
            <person name="Lee S.E."/>
            <person name="Jeon J."/>
            <person name="Kim H."/>
            <person name="Choi G."/>
            <person name="Song H."/>
            <person name="Lee J."/>
            <person name="Lee S.C."/>
            <person name="Kwon J.K."/>
            <person name="Lee H.Y."/>
            <person name="Koo N."/>
            <person name="Hong Y."/>
            <person name="Kim R.W."/>
            <person name="Kang W.H."/>
            <person name="Huh J.H."/>
            <person name="Kang B.C."/>
            <person name="Yang T.J."/>
            <person name="Lee Y.H."/>
            <person name="Bennetzen J.L."/>
            <person name="Choi D."/>
        </authorList>
    </citation>
    <scope>NUCLEOTIDE SEQUENCE [LARGE SCALE GENOMIC DNA]</scope>
    <source>
        <strain evidence="10">cv. CM334</strain>
    </source>
</reference>
<protein>
    <recommendedName>
        <fullName evidence="7">GAGA-binding transcriptional activator</fullName>
    </recommendedName>
</protein>
<evidence type="ECO:0000256" key="3">
    <source>
        <dbReference type="ARBA" id="ARBA00023015"/>
    </source>
</evidence>
<evidence type="ECO:0000256" key="2">
    <source>
        <dbReference type="ARBA" id="ARBA00007911"/>
    </source>
</evidence>
<feature type="compositionally biased region" description="Basic residues" evidence="8">
    <location>
        <begin position="32"/>
        <end position="48"/>
    </location>
</feature>
<accession>A0A2G2YE13</accession>
<evidence type="ECO:0000313" key="9">
    <source>
        <dbReference type="EMBL" id="PHT67976.1"/>
    </source>
</evidence>
<reference evidence="9 10" key="1">
    <citation type="journal article" date="2014" name="Nat. Genet.">
        <title>Genome sequence of the hot pepper provides insights into the evolution of pungency in Capsicum species.</title>
        <authorList>
            <person name="Kim S."/>
            <person name="Park M."/>
            <person name="Yeom S.I."/>
            <person name="Kim Y.M."/>
            <person name="Lee J.M."/>
            <person name="Lee H.A."/>
            <person name="Seo E."/>
            <person name="Choi J."/>
            <person name="Cheong K."/>
            <person name="Kim K.T."/>
            <person name="Jung K."/>
            <person name="Lee G.W."/>
            <person name="Oh S.K."/>
            <person name="Bae C."/>
            <person name="Kim S.B."/>
            <person name="Lee H.Y."/>
            <person name="Kim S.Y."/>
            <person name="Kim M.S."/>
            <person name="Kang B.C."/>
            <person name="Jo Y.D."/>
            <person name="Yang H.B."/>
            <person name="Jeong H.J."/>
            <person name="Kang W.H."/>
            <person name="Kwon J.K."/>
            <person name="Shin C."/>
            <person name="Lim J.Y."/>
            <person name="Park J.H."/>
            <person name="Huh J.H."/>
            <person name="Kim J.S."/>
            <person name="Kim B.D."/>
            <person name="Cohen O."/>
            <person name="Paran I."/>
            <person name="Suh M.C."/>
            <person name="Lee S.B."/>
            <person name="Kim Y.K."/>
            <person name="Shin Y."/>
            <person name="Noh S.J."/>
            <person name="Park J."/>
            <person name="Seo Y.S."/>
            <person name="Kwon S.Y."/>
            <person name="Kim H.A."/>
            <person name="Park J.M."/>
            <person name="Kim H.J."/>
            <person name="Choi S.B."/>
            <person name="Bosland P.W."/>
            <person name="Reeves G."/>
            <person name="Jo S.H."/>
            <person name="Lee B.W."/>
            <person name="Cho H.T."/>
            <person name="Choi H.S."/>
            <person name="Lee M.S."/>
            <person name="Yu Y."/>
            <person name="Do Choi Y."/>
            <person name="Park B.S."/>
            <person name="van Deynze A."/>
            <person name="Ashrafi H."/>
            <person name="Hill T."/>
            <person name="Kim W.T."/>
            <person name="Pai H.S."/>
            <person name="Ahn H.K."/>
            <person name="Yeam I."/>
            <person name="Giovannoni J.J."/>
            <person name="Rose J.K."/>
            <person name="Sorensen I."/>
            <person name="Lee S.J."/>
            <person name="Kim R.W."/>
            <person name="Choi I.Y."/>
            <person name="Choi B.S."/>
            <person name="Lim J.S."/>
            <person name="Lee Y.H."/>
            <person name="Choi D."/>
        </authorList>
    </citation>
    <scope>NUCLEOTIDE SEQUENCE [LARGE SCALE GENOMIC DNA]</scope>
    <source>
        <strain evidence="10">cv. CM334</strain>
    </source>
</reference>
<comment type="function">
    <text evidence="7">Transcriptional regulator that specifically binds to GA-rich elements (GAGA-repeats) present in regulatory sequences of genes involved in developmental processes.</text>
</comment>
<name>A0A2G2YE13_CAPAN</name>
<evidence type="ECO:0000256" key="1">
    <source>
        <dbReference type="ARBA" id="ARBA00004123"/>
    </source>
</evidence>
<feature type="compositionally biased region" description="Basic and acidic residues" evidence="8">
    <location>
        <begin position="22"/>
        <end position="31"/>
    </location>
</feature>
<comment type="similarity">
    <text evidence="2 7">Belongs to the BBR/BPC family.</text>
</comment>